<feature type="non-terminal residue" evidence="1">
    <location>
        <position position="1"/>
    </location>
</feature>
<accession>A0A0F8ZAL1</accession>
<comment type="caution">
    <text evidence="1">The sequence shown here is derived from an EMBL/GenBank/DDBJ whole genome shotgun (WGS) entry which is preliminary data.</text>
</comment>
<sequence length="39" mass="4690">CYSCTERLAVVDENNKVIQDYNELLKLSREKTEQIKREM</sequence>
<protein>
    <submittedName>
        <fullName evidence="1">Uncharacterized protein</fullName>
    </submittedName>
</protein>
<reference evidence="1" key="1">
    <citation type="journal article" date="2015" name="Nature">
        <title>Complex archaea that bridge the gap between prokaryotes and eukaryotes.</title>
        <authorList>
            <person name="Spang A."/>
            <person name="Saw J.H."/>
            <person name="Jorgensen S.L."/>
            <person name="Zaremba-Niedzwiedzka K."/>
            <person name="Martijn J."/>
            <person name="Lind A.E."/>
            <person name="van Eijk R."/>
            <person name="Schleper C."/>
            <person name="Guy L."/>
            <person name="Ettema T.J."/>
        </authorList>
    </citation>
    <scope>NUCLEOTIDE SEQUENCE</scope>
</reference>
<organism evidence="1">
    <name type="scientific">marine sediment metagenome</name>
    <dbReference type="NCBI Taxonomy" id="412755"/>
    <lineage>
        <taxon>unclassified sequences</taxon>
        <taxon>metagenomes</taxon>
        <taxon>ecological metagenomes</taxon>
    </lineage>
</organism>
<name>A0A0F8ZAL1_9ZZZZ</name>
<dbReference type="AlphaFoldDB" id="A0A0F8ZAL1"/>
<gene>
    <name evidence="1" type="ORF">LCGC14_2719420</name>
</gene>
<proteinExistence type="predicted"/>
<dbReference type="EMBL" id="LAZR01048936">
    <property type="protein sequence ID" value="KKK90793.1"/>
    <property type="molecule type" value="Genomic_DNA"/>
</dbReference>
<evidence type="ECO:0000313" key="1">
    <source>
        <dbReference type="EMBL" id="KKK90793.1"/>
    </source>
</evidence>